<feature type="compositionally biased region" description="Low complexity" evidence="1">
    <location>
        <begin position="51"/>
        <end position="68"/>
    </location>
</feature>
<gene>
    <name evidence="3" type="ORF">LVIROSA_LOCUS11362</name>
</gene>
<dbReference type="PROSITE" id="PS50828">
    <property type="entry name" value="SMR"/>
    <property type="match status" value="1"/>
</dbReference>
<feature type="region of interest" description="Disordered" evidence="1">
    <location>
        <begin position="51"/>
        <end position="107"/>
    </location>
</feature>
<evidence type="ECO:0000313" key="3">
    <source>
        <dbReference type="EMBL" id="CAH1424127.1"/>
    </source>
</evidence>
<dbReference type="Gene3D" id="3.30.1370.110">
    <property type="match status" value="1"/>
</dbReference>
<comment type="caution">
    <text evidence="3">The sequence shown here is derived from an EMBL/GenBank/DDBJ whole genome shotgun (WGS) entry which is preliminary data.</text>
</comment>
<dbReference type="PANTHER" id="PTHR47676">
    <property type="entry name" value="OS01G0225100 PROTEIN"/>
    <property type="match status" value="1"/>
</dbReference>
<protein>
    <recommendedName>
        <fullName evidence="2">Smr domain-containing protein</fullName>
    </recommendedName>
</protein>
<keyword evidence="4" id="KW-1185">Reference proteome</keyword>
<evidence type="ECO:0000259" key="2">
    <source>
        <dbReference type="PROSITE" id="PS50828"/>
    </source>
</evidence>
<dbReference type="Pfam" id="PF01713">
    <property type="entry name" value="Smr"/>
    <property type="match status" value="1"/>
</dbReference>
<dbReference type="EMBL" id="CAKMRJ010001355">
    <property type="protein sequence ID" value="CAH1424127.1"/>
    <property type="molecule type" value="Genomic_DNA"/>
</dbReference>
<dbReference type="InterPro" id="IPR055319">
    <property type="entry name" value="At5g58720-like"/>
</dbReference>
<feature type="compositionally biased region" description="Polar residues" evidence="1">
    <location>
        <begin position="74"/>
        <end position="95"/>
    </location>
</feature>
<dbReference type="InterPro" id="IPR002625">
    <property type="entry name" value="Smr_dom"/>
</dbReference>
<name>A0AAU9MED3_9ASTR</name>
<sequence length="318" mass="35568">MVAELWDLRWHLVPDGRLTCGVVAASRSPESFLDDLELNIAKQTLQIMNSTSASSSASNSNYKASSPSGGAKQEVNSSSSTTNKDGASSSPVASSTEEENSSKPRLTYDKVKEDWQAKFKSLGSYGPFYAVDPEYDPEKKKTYEERRKVAEELWSAHKKWVDNYYQSLKAKDPKRAKKSKAYAKSLKSKAKAQDHKDAYSIFMDENNNRHCKKNSRAYFNLHGQHVKPAKRMLKYRIQSAHQSKSFHEFEVVTGKGGGDHGTPVIKNETIRILDENHIQHEHPKESDGEVNEGVICFSIDGSEDLVLSNPPSSGSDFE</sequence>
<dbReference type="SUPFAM" id="SSF160443">
    <property type="entry name" value="SMR domain-like"/>
    <property type="match status" value="1"/>
</dbReference>
<dbReference type="AlphaFoldDB" id="A0AAU9MED3"/>
<dbReference type="SMART" id="SM00463">
    <property type="entry name" value="SMR"/>
    <property type="match status" value="1"/>
</dbReference>
<organism evidence="3 4">
    <name type="scientific">Lactuca virosa</name>
    <dbReference type="NCBI Taxonomy" id="75947"/>
    <lineage>
        <taxon>Eukaryota</taxon>
        <taxon>Viridiplantae</taxon>
        <taxon>Streptophyta</taxon>
        <taxon>Embryophyta</taxon>
        <taxon>Tracheophyta</taxon>
        <taxon>Spermatophyta</taxon>
        <taxon>Magnoliopsida</taxon>
        <taxon>eudicotyledons</taxon>
        <taxon>Gunneridae</taxon>
        <taxon>Pentapetalae</taxon>
        <taxon>asterids</taxon>
        <taxon>campanulids</taxon>
        <taxon>Asterales</taxon>
        <taxon>Asteraceae</taxon>
        <taxon>Cichorioideae</taxon>
        <taxon>Cichorieae</taxon>
        <taxon>Lactucinae</taxon>
        <taxon>Lactuca</taxon>
    </lineage>
</organism>
<dbReference type="Proteomes" id="UP001157418">
    <property type="component" value="Unassembled WGS sequence"/>
</dbReference>
<proteinExistence type="predicted"/>
<dbReference type="InterPro" id="IPR036063">
    <property type="entry name" value="Smr_dom_sf"/>
</dbReference>
<reference evidence="3 4" key="1">
    <citation type="submission" date="2022-01" db="EMBL/GenBank/DDBJ databases">
        <authorList>
            <person name="Xiong W."/>
            <person name="Schranz E."/>
        </authorList>
    </citation>
    <scope>NUCLEOTIDE SEQUENCE [LARGE SCALE GENOMIC DNA]</scope>
</reference>
<feature type="domain" description="Smr" evidence="2">
    <location>
        <begin position="219"/>
        <end position="300"/>
    </location>
</feature>
<evidence type="ECO:0000256" key="1">
    <source>
        <dbReference type="SAM" id="MobiDB-lite"/>
    </source>
</evidence>
<evidence type="ECO:0000313" key="4">
    <source>
        <dbReference type="Proteomes" id="UP001157418"/>
    </source>
</evidence>
<accession>A0AAU9MED3</accession>
<dbReference type="PANTHER" id="PTHR47676:SF1">
    <property type="entry name" value="SMR DOMAIN-CONTAINING PROTEIN"/>
    <property type="match status" value="1"/>
</dbReference>